<proteinExistence type="predicted"/>
<protein>
    <submittedName>
        <fullName evidence="3">Thiosulfate:glutathione sulfurtransferase</fullName>
    </submittedName>
</protein>
<dbReference type="SUPFAM" id="SSF52821">
    <property type="entry name" value="Rhodanese/Cell cycle control phosphatase"/>
    <property type="match status" value="1"/>
</dbReference>
<sequence>MQFDVDLKSLASKPESPDGQVETLHHNHLRPCPDPPLPQYRPVTPQDTLESYNCTSLRMAAAFPRRLEEEERHLRVQLSVNAHDRPWLQVAGLTGLHDAVSPAGAKFLPASVVTYFQLKTMLANHDVQLFDVRNPDEYQAGHIQDAVNIPLSSLEDSLKLSPERFQQKFEVRAPRKDDDNLVFHCKSGIRGSKALDIARQLGFSRARHYKGGYSEWAEREGK</sequence>
<accession>A0AAV1PM53</accession>
<dbReference type="SMART" id="SM00450">
    <property type="entry name" value="RHOD"/>
    <property type="match status" value="1"/>
</dbReference>
<dbReference type="PANTHER" id="PTHR44086">
    <property type="entry name" value="THIOSULFATE SULFURTRANSFERASE RDL2, MITOCHONDRIAL-RELATED"/>
    <property type="match status" value="1"/>
</dbReference>
<reference evidence="3 4" key="1">
    <citation type="submission" date="2024-01" db="EMBL/GenBank/DDBJ databases">
        <authorList>
            <person name="Alioto T."/>
            <person name="Alioto T."/>
            <person name="Gomez Garrido J."/>
        </authorList>
    </citation>
    <scope>NUCLEOTIDE SEQUENCE [LARGE SCALE GENOMIC DNA]</scope>
</reference>
<dbReference type="PROSITE" id="PS50206">
    <property type="entry name" value="RHODANESE_3"/>
    <property type="match status" value="1"/>
</dbReference>
<organism evidence="3 4">
    <name type="scientific">Scomber scombrus</name>
    <name type="common">Atlantic mackerel</name>
    <name type="synonym">Scomber vernalis</name>
    <dbReference type="NCBI Taxonomy" id="13677"/>
    <lineage>
        <taxon>Eukaryota</taxon>
        <taxon>Metazoa</taxon>
        <taxon>Chordata</taxon>
        <taxon>Craniata</taxon>
        <taxon>Vertebrata</taxon>
        <taxon>Euteleostomi</taxon>
        <taxon>Actinopterygii</taxon>
        <taxon>Neopterygii</taxon>
        <taxon>Teleostei</taxon>
        <taxon>Neoteleostei</taxon>
        <taxon>Acanthomorphata</taxon>
        <taxon>Pelagiaria</taxon>
        <taxon>Scombriformes</taxon>
        <taxon>Scombridae</taxon>
        <taxon>Scomber</taxon>
    </lineage>
</organism>
<dbReference type="PANTHER" id="PTHR44086:SF4">
    <property type="entry name" value="THIOSULFATE SULFURTRANSFERASE_RHODANESE-LIKE DOMAIN-CONTAINING PROTEIN 1-RELATED"/>
    <property type="match status" value="1"/>
</dbReference>
<keyword evidence="4" id="KW-1185">Reference proteome</keyword>
<name>A0AAV1PM53_SCOSC</name>
<evidence type="ECO:0000256" key="1">
    <source>
        <dbReference type="SAM" id="MobiDB-lite"/>
    </source>
</evidence>
<feature type="region of interest" description="Disordered" evidence="1">
    <location>
        <begin position="1"/>
        <end position="23"/>
    </location>
</feature>
<evidence type="ECO:0000313" key="4">
    <source>
        <dbReference type="Proteomes" id="UP001314229"/>
    </source>
</evidence>
<dbReference type="InterPro" id="IPR036873">
    <property type="entry name" value="Rhodanese-like_dom_sf"/>
</dbReference>
<dbReference type="Gene3D" id="3.40.250.10">
    <property type="entry name" value="Rhodanese-like domain"/>
    <property type="match status" value="1"/>
</dbReference>
<feature type="domain" description="Rhodanese" evidence="2">
    <location>
        <begin position="123"/>
        <end position="221"/>
    </location>
</feature>
<dbReference type="EMBL" id="CAWUFR010000215">
    <property type="protein sequence ID" value="CAK6972882.1"/>
    <property type="molecule type" value="Genomic_DNA"/>
</dbReference>
<dbReference type="Proteomes" id="UP001314229">
    <property type="component" value="Unassembled WGS sequence"/>
</dbReference>
<evidence type="ECO:0000313" key="3">
    <source>
        <dbReference type="EMBL" id="CAK6972882.1"/>
    </source>
</evidence>
<gene>
    <name evidence="3" type="ORF">FSCOSCO3_A026111</name>
</gene>
<dbReference type="InterPro" id="IPR001763">
    <property type="entry name" value="Rhodanese-like_dom"/>
</dbReference>
<dbReference type="AlphaFoldDB" id="A0AAV1PM53"/>
<dbReference type="Pfam" id="PF00581">
    <property type="entry name" value="Rhodanese"/>
    <property type="match status" value="1"/>
</dbReference>
<comment type="caution">
    <text evidence="3">The sequence shown here is derived from an EMBL/GenBank/DDBJ whole genome shotgun (WGS) entry which is preliminary data.</text>
</comment>
<evidence type="ECO:0000259" key="2">
    <source>
        <dbReference type="PROSITE" id="PS50206"/>
    </source>
</evidence>